<organism evidence="1 2">
    <name type="scientific">Daphnia magna</name>
    <dbReference type="NCBI Taxonomy" id="35525"/>
    <lineage>
        <taxon>Eukaryota</taxon>
        <taxon>Metazoa</taxon>
        <taxon>Ecdysozoa</taxon>
        <taxon>Arthropoda</taxon>
        <taxon>Crustacea</taxon>
        <taxon>Branchiopoda</taxon>
        <taxon>Diplostraca</taxon>
        <taxon>Cladocera</taxon>
        <taxon>Anomopoda</taxon>
        <taxon>Daphniidae</taxon>
        <taxon>Daphnia</taxon>
    </lineage>
</organism>
<name>A0A162D7P6_9CRUS</name>
<evidence type="ECO:0000313" key="2">
    <source>
        <dbReference type="Proteomes" id="UP000076858"/>
    </source>
</evidence>
<gene>
    <name evidence="1" type="ORF">APZ42_028106</name>
</gene>
<dbReference type="AlphaFoldDB" id="A0A162D7P6"/>
<dbReference type="Proteomes" id="UP000076858">
    <property type="component" value="Unassembled WGS sequence"/>
</dbReference>
<sequence length="47" mass="5642">MSQQTFNPTFSWPISNLCCHLQYRFSNVCLLRFGEFFNRDTHQARLS</sequence>
<dbReference type="EMBL" id="LRGB01002371">
    <property type="protein sequence ID" value="KZS08044.1"/>
    <property type="molecule type" value="Genomic_DNA"/>
</dbReference>
<proteinExistence type="predicted"/>
<comment type="caution">
    <text evidence="1">The sequence shown here is derived from an EMBL/GenBank/DDBJ whole genome shotgun (WGS) entry which is preliminary data.</text>
</comment>
<evidence type="ECO:0000313" key="1">
    <source>
        <dbReference type="EMBL" id="KZS08044.1"/>
    </source>
</evidence>
<reference evidence="1 2" key="1">
    <citation type="submission" date="2016-03" db="EMBL/GenBank/DDBJ databases">
        <title>EvidentialGene: Evidence-directed Construction of Genes on Genomes.</title>
        <authorList>
            <person name="Gilbert D.G."/>
            <person name="Choi J.-H."/>
            <person name="Mockaitis K."/>
            <person name="Colbourne J."/>
            <person name="Pfrender M."/>
        </authorList>
    </citation>
    <scope>NUCLEOTIDE SEQUENCE [LARGE SCALE GENOMIC DNA]</scope>
    <source>
        <strain evidence="1 2">Xinb3</strain>
        <tissue evidence="1">Complete organism</tissue>
    </source>
</reference>
<keyword evidence="2" id="KW-1185">Reference proteome</keyword>
<protein>
    <submittedName>
        <fullName evidence="1">Uncharacterized protein</fullName>
    </submittedName>
</protein>
<accession>A0A162D7P6</accession>